<organism evidence="2 3">
    <name type="scientific">Candidatus Nitrospira neomarina</name>
    <dbReference type="NCBI Taxonomy" id="3020899"/>
    <lineage>
        <taxon>Bacteria</taxon>
        <taxon>Pseudomonadati</taxon>
        <taxon>Nitrospirota</taxon>
        <taxon>Nitrospiria</taxon>
        <taxon>Nitrospirales</taxon>
        <taxon>Nitrospiraceae</taxon>
        <taxon>Nitrospira</taxon>
    </lineage>
</organism>
<evidence type="ECO:0000256" key="1">
    <source>
        <dbReference type="SAM" id="MobiDB-lite"/>
    </source>
</evidence>
<dbReference type="RefSeq" id="WP_312745072.1">
    <property type="nucleotide sequence ID" value="NZ_CP116968.1"/>
</dbReference>
<dbReference type="AlphaFoldDB" id="A0AA96GMV3"/>
<evidence type="ECO:0000313" key="2">
    <source>
        <dbReference type="EMBL" id="WNM62088.1"/>
    </source>
</evidence>
<sequence length="135" mass="14280">MATSTELMYAILAMDAYNRGYNPGIGDLSDDIGTQIGTATISNRSSSDPNGPAFASGFYAVAYEWNGETVIPYWGTDTDAGVRPGGRGPFVSAKGPKTRDAPSGRIGGAGRELRKSGSTRMAQTRPAERSERPSR</sequence>
<reference evidence="2 3" key="1">
    <citation type="submission" date="2023-01" db="EMBL/GenBank/DDBJ databases">
        <title>Cultivation and genomic characterization of new, ubiquitous marine nitrite-oxidizing bacteria from the Nitrospirales.</title>
        <authorList>
            <person name="Mueller A.J."/>
            <person name="Daebeler A."/>
            <person name="Herbold C.W."/>
            <person name="Kirkegaard R.H."/>
            <person name="Daims H."/>
        </authorList>
    </citation>
    <scope>NUCLEOTIDE SEQUENCE [LARGE SCALE GENOMIC DNA]</scope>
    <source>
        <strain evidence="2 3">DK</strain>
    </source>
</reference>
<feature type="compositionally biased region" description="Basic and acidic residues" evidence="1">
    <location>
        <begin position="126"/>
        <end position="135"/>
    </location>
</feature>
<dbReference type="KEGG" id="nneo:PQG83_20465"/>
<proteinExistence type="predicted"/>
<gene>
    <name evidence="2" type="ORF">PQG83_20465</name>
</gene>
<evidence type="ECO:0000313" key="3">
    <source>
        <dbReference type="Proteomes" id="UP001302494"/>
    </source>
</evidence>
<accession>A0AA96GMV3</accession>
<dbReference type="Proteomes" id="UP001302494">
    <property type="component" value="Chromosome"/>
</dbReference>
<keyword evidence="3" id="KW-1185">Reference proteome</keyword>
<feature type="region of interest" description="Disordered" evidence="1">
    <location>
        <begin position="77"/>
        <end position="135"/>
    </location>
</feature>
<name>A0AA96GMV3_9BACT</name>
<dbReference type="EMBL" id="CP116968">
    <property type="protein sequence ID" value="WNM62088.1"/>
    <property type="molecule type" value="Genomic_DNA"/>
</dbReference>
<protein>
    <submittedName>
        <fullName evidence="2">Uncharacterized protein</fullName>
    </submittedName>
</protein>